<dbReference type="AlphaFoldDB" id="A0AAX3F1K3"/>
<proteinExistence type="predicted"/>
<dbReference type="RefSeq" id="WP_239610842.1">
    <property type="nucleotide sequence ID" value="NZ_CP069379.1"/>
</dbReference>
<gene>
    <name evidence="1" type="ORF">OIE46_01960</name>
</gene>
<accession>A0AAX3F1K3</accession>
<evidence type="ECO:0000313" key="1">
    <source>
        <dbReference type="EMBL" id="UZW64130.1"/>
    </source>
</evidence>
<evidence type="ECO:0000313" key="2">
    <source>
        <dbReference type="Proteomes" id="UP001164481"/>
    </source>
</evidence>
<sequence>MNKINIKKWNNEIKSFFNINLGATTIRKNKIINLFLNKNLNRIHGLKIQIINLIGNKIHSADEIYNIILSCVIDSVNNYIKQNISYKFEAFFWTDLKFKTLTKLNKFANSQQKFEYKISNSQVNLKNLKSKITLANSEVFLDSQISQKLEKIRPTLTENETRFLTLYKQNKAHLYYSGFMQNRLISQLKAKLESS</sequence>
<reference evidence="1" key="2">
    <citation type="submission" date="2022-11" db="EMBL/GenBank/DDBJ databases">
        <title>complete genomes of mycoplasma synoviae ZX313 strain and SD2 strain.</title>
        <authorList>
            <person name="Zhong Q."/>
        </authorList>
    </citation>
    <scope>NUCLEOTIDE SEQUENCE</scope>
    <source>
        <strain evidence="1">SD2</strain>
    </source>
</reference>
<dbReference type="EMBL" id="CP107525">
    <property type="protein sequence ID" value="UZW64130.1"/>
    <property type="molecule type" value="Genomic_DNA"/>
</dbReference>
<name>A0AAX3F1K3_MYCSY</name>
<organism evidence="1 2">
    <name type="scientific">Mycoplasmopsis synoviae</name>
    <name type="common">Mycoplasma synoviae</name>
    <dbReference type="NCBI Taxonomy" id="2109"/>
    <lineage>
        <taxon>Bacteria</taxon>
        <taxon>Bacillati</taxon>
        <taxon>Mycoplasmatota</taxon>
        <taxon>Mycoplasmoidales</taxon>
        <taxon>Metamycoplasmataceae</taxon>
        <taxon>Mycoplasmopsis</taxon>
    </lineage>
</organism>
<dbReference type="Proteomes" id="UP001164481">
    <property type="component" value="Chromosome"/>
</dbReference>
<reference evidence="1" key="1">
    <citation type="submission" date="2022-10" db="EMBL/GenBank/DDBJ databases">
        <authorList>
            <person name="Wei X."/>
        </authorList>
    </citation>
    <scope>NUCLEOTIDE SEQUENCE</scope>
    <source>
        <strain evidence="1">SD2</strain>
    </source>
</reference>
<protein>
    <submittedName>
        <fullName evidence="1">Uncharacterized protein</fullName>
    </submittedName>
</protein>